<comment type="similarity">
    <text evidence="7">Belongs to the methyl-accepting chemotaxis (MCP) protein family.</text>
</comment>
<evidence type="ECO:0000256" key="4">
    <source>
        <dbReference type="ARBA" id="ARBA00022989"/>
    </source>
</evidence>
<keyword evidence="13" id="KW-1185">Reference proteome</keyword>
<proteinExistence type="inferred from homology"/>
<evidence type="ECO:0000256" key="7">
    <source>
        <dbReference type="ARBA" id="ARBA00029447"/>
    </source>
</evidence>
<dbReference type="RefSeq" id="WP_202084650.1">
    <property type="nucleotide sequence ID" value="NZ_JAERTZ010000021.1"/>
</dbReference>
<feature type="transmembrane region" description="Helical" evidence="9">
    <location>
        <begin position="193"/>
        <end position="212"/>
    </location>
</feature>
<gene>
    <name evidence="12" type="ORF">JKV55_09590</name>
</gene>
<evidence type="ECO:0000256" key="1">
    <source>
        <dbReference type="ARBA" id="ARBA00004651"/>
    </source>
</evidence>
<dbReference type="PROSITE" id="PS50885">
    <property type="entry name" value="HAMP"/>
    <property type="match status" value="1"/>
</dbReference>
<dbReference type="SMART" id="SM00304">
    <property type="entry name" value="HAMP"/>
    <property type="match status" value="1"/>
</dbReference>
<dbReference type="InterPro" id="IPR033480">
    <property type="entry name" value="sCache_2"/>
</dbReference>
<sequence length="545" mass="58606">MQQSYSLSIAARIWILLGVFALCLLFSIGVALRHSHLQLRDSTQHSAIIAVESAQGILNHYLQQERSGELQRQDAQSQAITHIEALRFDNGNYVFVHQDNGVAVSIVTSPQLNGQNIDELQDPTGVYIVRGIRQAAMNGGGFTHYQWGSPTDKNVLIDKTTYSAYFEPWGWIIGSGVNMGRLEQEQALVQKRFIITAILALVMMGGVSMLLIRSITRPLTRSVAAMRDLATGDGDLRRQLPETGPRELAMLARHFNQFTEIIRGIVQAVATAGGSLTQAACMLDGATKSTERAVQGQQTGTEQLAAAMNEMVQTVNEVARLAAGTAEATENASVQTAESRQVVSEAMISIGALATSLADASQAITRLEQQSSNIDQVLNVIRGIAEQTNLLALNAAIEAARAGEAGRGFAVVADEVRTLAQRTQESTSEIRAIIEELKSGTHQAVATMQEGVQQVRSSVELSGSVESSLEQIVTTIRAMQDIIVQIASATGQQVAAAEEINQSVIVIRDQSSEVAGEAGNTSRATKELSGIAERMSALIARFNIQ</sequence>
<dbReference type="CDD" id="cd06225">
    <property type="entry name" value="HAMP"/>
    <property type="match status" value="1"/>
</dbReference>
<feature type="domain" description="HAMP" evidence="11">
    <location>
        <begin position="213"/>
        <end position="267"/>
    </location>
</feature>
<keyword evidence="5 9" id="KW-0472">Membrane</keyword>
<evidence type="ECO:0000256" key="3">
    <source>
        <dbReference type="ARBA" id="ARBA00022692"/>
    </source>
</evidence>
<feature type="domain" description="Methyl-accepting transducer" evidence="10">
    <location>
        <begin position="272"/>
        <end position="508"/>
    </location>
</feature>
<keyword evidence="6 8" id="KW-0807">Transducer</keyword>
<dbReference type="Proteomes" id="UP000638570">
    <property type="component" value="Unassembled WGS sequence"/>
</dbReference>
<dbReference type="EMBL" id="JAERTZ010000021">
    <property type="protein sequence ID" value="MBL1377581.1"/>
    <property type="molecule type" value="Genomic_DNA"/>
</dbReference>
<dbReference type="InterPro" id="IPR004089">
    <property type="entry name" value="MCPsignal_dom"/>
</dbReference>
<evidence type="ECO:0000259" key="10">
    <source>
        <dbReference type="PROSITE" id="PS50111"/>
    </source>
</evidence>
<accession>A0ABS1QSZ2</accession>
<dbReference type="CDD" id="cd11386">
    <property type="entry name" value="MCP_signal"/>
    <property type="match status" value="1"/>
</dbReference>
<evidence type="ECO:0000259" key="11">
    <source>
        <dbReference type="PROSITE" id="PS50885"/>
    </source>
</evidence>
<evidence type="ECO:0000256" key="8">
    <source>
        <dbReference type="PROSITE-ProRule" id="PRU00284"/>
    </source>
</evidence>
<evidence type="ECO:0000313" key="13">
    <source>
        <dbReference type="Proteomes" id="UP000638570"/>
    </source>
</evidence>
<dbReference type="Pfam" id="PF00672">
    <property type="entry name" value="HAMP"/>
    <property type="match status" value="1"/>
</dbReference>
<dbReference type="SMART" id="SM01049">
    <property type="entry name" value="Cache_2"/>
    <property type="match status" value="1"/>
</dbReference>
<evidence type="ECO:0000313" key="12">
    <source>
        <dbReference type="EMBL" id="MBL1377581.1"/>
    </source>
</evidence>
<name>A0ABS1QSZ2_9GAMM</name>
<dbReference type="SMART" id="SM00283">
    <property type="entry name" value="MA"/>
    <property type="match status" value="1"/>
</dbReference>
<dbReference type="Gene3D" id="3.30.450.20">
    <property type="entry name" value="PAS domain"/>
    <property type="match status" value="1"/>
</dbReference>
<evidence type="ECO:0000256" key="5">
    <source>
        <dbReference type="ARBA" id="ARBA00023136"/>
    </source>
</evidence>
<keyword evidence="4 9" id="KW-1133">Transmembrane helix</keyword>
<evidence type="ECO:0000256" key="2">
    <source>
        <dbReference type="ARBA" id="ARBA00022475"/>
    </source>
</evidence>
<dbReference type="InterPro" id="IPR004090">
    <property type="entry name" value="Chemotax_Me-accpt_rcpt"/>
</dbReference>
<dbReference type="SUPFAM" id="SSF58104">
    <property type="entry name" value="Methyl-accepting chemotaxis protein (MCP) signaling domain"/>
    <property type="match status" value="1"/>
</dbReference>
<organism evidence="12 13">
    <name type="scientific">Zobellella iuensis</name>
    <dbReference type="NCBI Taxonomy" id="2803811"/>
    <lineage>
        <taxon>Bacteria</taxon>
        <taxon>Pseudomonadati</taxon>
        <taxon>Pseudomonadota</taxon>
        <taxon>Gammaproteobacteria</taxon>
        <taxon>Aeromonadales</taxon>
        <taxon>Aeromonadaceae</taxon>
        <taxon>Zobellella</taxon>
    </lineage>
</organism>
<protein>
    <submittedName>
        <fullName evidence="12">Cache domain-containing protein</fullName>
    </submittedName>
</protein>
<keyword evidence="3 9" id="KW-0812">Transmembrane</keyword>
<dbReference type="Pfam" id="PF00015">
    <property type="entry name" value="MCPsignal"/>
    <property type="match status" value="1"/>
</dbReference>
<dbReference type="Gene3D" id="1.10.287.950">
    <property type="entry name" value="Methyl-accepting chemotaxis protein"/>
    <property type="match status" value="1"/>
</dbReference>
<feature type="transmembrane region" description="Helical" evidence="9">
    <location>
        <begin position="12"/>
        <end position="32"/>
    </location>
</feature>
<dbReference type="PANTHER" id="PTHR32089:SF119">
    <property type="entry name" value="METHYL-ACCEPTING CHEMOTAXIS PROTEIN CTPL"/>
    <property type="match status" value="1"/>
</dbReference>
<dbReference type="PROSITE" id="PS50111">
    <property type="entry name" value="CHEMOTAXIS_TRANSDUC_2"/>
    <property type="match status" value="1"/>
</dbReference>
<dbReference type="PANTHER" id="PTHR32089">
    <property type="entry name" value="METHYL-ACCEPTING CHEMOTAXIS PROTEIN MCPB"/>
    <property type="match status" value="1"/>
</dbReference>
<comment type="caution">
    <text evidence="12">The sequence shown here is derived from an EMBL/GenBank/DDBJ whole genome shotgun (WGS) entry which is preliminary data.</text>
</comment>
<dbReference type="Pfam" id="PF17200">
    <property type="entry name" value="sCache_2"/>
    <property type="match status" value="1"/>
</dbReference>
<dbReference type="InterPro" id="IPR003660">
    <property type="entry name" value="HAMP_dom"/>
</dbReference>
<reference evidence="13" key="1">
    <citation type="submission" date="2021-01" db="EMBL/GenBank/DDBJ databases">
        <title>Genome public.</title>
        <authorList>
            <person name="Liu C."/>
            <person name="Sun Q."/>
        </authorList>
    </citation>
    <scope>NUCLEOTIDE SEQUENCE [LARGE SCALE GENOMIC DNA]</scope>
    <source>
        <strain evidence="13">CGMCC 1.18722</strain>
    </source>
</reference>
<evidence type="ECO:0000256" key="6">
    <source>
        <dbReference type="ARBA" id="ARBA00023224"/>
    </source>
</evidence>
<comment type="subcellular location">
    <subcellularLocation>
        <location evidence="1">Cell membrane</location>
        <topology evidence="1">Multi-pass membrane protein</topology>
    </subcellularLocation>
</comment>
<evidence type="ECO:0000256" key="9">
    <source>
        <dbReference type="SAM" id="Phobius"/>
    </source>
</evidence>
<keyword evidence="2" id="KW-1003">Cell membrane</keyword>
<dbReference type="PRINTS" id="PR00260">
    <property type="entry name" value="CHEMTRNSDUCR"/>
</dbReference>